<keyword evidence="1" id="KW-0472">Membrane</keyword>
<proteinExistence type="predicted"/>
<organism evidence="2 3">
    <name type="scientific">Sphingobacterium hungaricum</name>
    <dbReference type="NCBI Taxonomy" id="2082723"/>
    <lineage>
        <taxon>Bacteria</taxon>
        <taxon>Pseudomonadati</taxon>
        <taxon>Bacteroidota</taxon>
        <taxon>Sphingobacteriia</taxon>
        <taxon>Sphingobacteriales</taxon>
        <taxon>Sphingobacteriaceae</taxon>
        <taxon>Sphingobacterium</taxon>
    </lineage>
</organism>
<evidence type="ECO:0000313" key="3">
    <source>
        <dbReference type="Proteomes" id="UP000616201"/>
    </source>
</evidence>
<dbReference type="EMBL" id="PRDK01000005">
    <property type="protein sequence ID" value="MBE8714149.1"/>
    <property type="molecule type" value="Genomic_DNA"/>
</dbReference>
<feature type="transmembrane region" description="Helical" evidence="1">
    <location>
        <begin position="26"/>
        <end position="46"/>
    </location>
</feature>
<dbReference type="AlphaFoldDB" id="A0A928YQN4"/>
<keyword evidence="1" id="KW-1133">Transmembrane helix</keyword>
<evidence type="ECO:0000256" key="1">
    <source>
        <dbReference type="SAM" id="Phobius"/>
    </source>
</evidence>
<sequence length="343" mass="39274">MMDTTFNKTTQSNVAMQNKPIHTFRILLYFIVLFNLFMTVGLPLLIHYLGEMWKFENVLDRSAEMAFFWLGIGCLLWASVYLLYYRIFISGDKRKKKFLENLADEAKKVNGKIVAYHAVGTSESGELVSLNVEFTNFAGSLVQSTISFLDSQPEKNRYTLGADIPLLLLDKNGKAIIEVEAKGVVWNKGLRTMHYLVFLFLLVFAPILLYYSHEIENQGAGWRYLSFSHPFVLIPFILLIELIIIRIFTLKDIFSPKNNLLLLYGKTANAVIIHRNETGMTVNDRPEIKITVQYETYEGKSHTASFSRLISILDVHKVDVGVTIPILYDPKNPTTIYIPKLNE</sequence>
<reference evidence="2" key="1">
    <citation type="submission" date="2018-02" db="EMBL/GenBank/DDBJ databases">
        <authorList>
            <person name="Vasarhelyi B.M."/>
            <person name="Deshmukh S."/>
            <person name="Balint B."/>
            <person name="Kukolya J."/>
        </authorList>
    </citation>
    <scope>NUCLEOTIDE SEQUENCE</scope>
    <source>
        <strain evidence="2">KB22</strain>
    </source>
</reference>
<gene>
    <name evidence="2" type="ORF">C4F49_10690</name>
</gene>
<dbReference type="RefSeq" id="WP_196934323.1">
    <property type="nucleotide sequence ID" value="NZ_MU158697.1"/>
</dbReference>
<keyword evidence="1" id="KW-0812">Transmembrane</keyword>
<accession>A0A928YQN4</accession>
<feature type="transmembrane region" description="Helical" evidence="1">
    <location>
        <begin position="66"/>
        <end position="87"/>
    </location>
</feature>
<feature type="transmembrane region" description="Helical" evidence="1">
    <location>
        <begin position="192"/>
        <end position="211"/>
    </location>
</feature>
<feature type="transmembrane region" description="Helical" evidence="1">
    <location>
        <begin position="231"/>
        <end position="249"/>
    </location>
</feature>
<comment type="caution">
    <text evidence="2">The sequence shown here is derived from an EMBL/GenBank/DDBJ whole genome shotgun (WGS) entry which is preliminary data.</text>
</comment>
<protein>
    <submittedName>
        <fullName evidence="2">Uncharacterized protein</fullName>
    </submittedName>
</protein>
<evidence type="ECO:0000313" key="2">
    <source>
        <dbReference type="EMBL" id="MBE8714149.1"/>
    </source>
</evidence>
<dbReference type="Proteomes" id="UP000616201">
    <property type="component" value="Unassembled WGS sequence"/>
</dbReference>
<keyword evidence="3" id="KW-1185">Reference proteome</keyword>
<name>A0A928YQN4_9SPHI</name>